<dbReference type="Proteomes" id="UP000267536">
    <property type="component" value="Unassembled WGS sequence"/>
</dbReference>
<proteinExistence type="predicted"/>
<accession>A0A3N4GBX7</accession>
<dbReference type="GO" id="GO:0016787">
    <property type="term" value="F:hydrolase activity"/>
    <property type="evidence" value="ECO:0007669"/>
    <property type="project" value="UniProtKB-KW"/>
</dbReference>
<gene>
    <name evidence="2" type="ORF">EF294_13040</name>
</gene>
<name>A0A3N4GBX7_9ACTN</name>
<dbReference type="EMBL" id="RKMH01000009">
    <property type="protein sequence ID" value="RPA59418.1"/>
    <property type="molecule type" value="Genomic_DNA"/>
</dbReference>
<evidence type="ECO:0000259" key="1">
    <source>
        <dbReference type="Pfam" id="PF00144"/>
    </source>
</evidence>
<dbReference type="PANTHER" id="PTHR43283">
    <property type="entry name" value="BETA-LACTAMASE-RELATED"/>
    <property type="match status" value="1"/>
</dbReference>
<reference evidence="2 3" key="1">
    <citation type="submission" date="2018-11" db="EMBL/GenBank/DDBJ databases">
        <title>Draft genome sequence of Gordonia sp. RS15-1S isolated from rice stems.</title>
        <authorList>
            <person name="Muangham S."/>
        </authorList>
    </citation>
    <scope>NUCLEOTIDE SEQUENCE [LARGE SCALE GENOMIC DNA]</scope>
    <source>
        <strain evidence="2 3">RS15-1S</strain>
    </source>
</reference>
<sequence length="401" mass="43379">MTSTFSSLDVSAFTSAADRILAEAVTGDARVPGVVAMVTDRDRTVYSGAAGQRSLGGLAPMTTDDVFAIFSTTKAITATAALQLVEEGLLDLDAPASTYAPAIGTLQVIEGFDDAGEPILRAPKSVPTTRQLLTHTGGFGYDFFDEIYNRLAEEKGQPSVTTASRAALMTPLLFDPGERWQYGTNIDWVGQVVEGLRGKRLGEVFAERIFAPLGIENMSFILREDFRSHLAEIHARNADGSLTPMGLELPSPPEVDFGGHGLYGTVGEYLKFIRMWLNDGAGEGGRVLKAETVEMALRNHLGDLPVTMLPGVIPSLSNDAEFFPGQSKSWSLPFMINNETAPTGRPAGAQGWAGLANLFYWIDRQNGYGGYWATQILPFGDPTSFTKYMEFETAFYSALKS</sequence>
<keyword evidence="2" id="KW-0378">Hydrolase</keyword>
<evidence type="ECO:0000313" key="3">
    <source>
        <dbReference type="Proteomes" id="UP000267536"/>
    </source>
</evidence>
<protein>
    <submittedName>
        <fullName evidence="2">Class A beta-lactamase-related serine hydrolase</fullName>
    </submittedName>
</protein>
<dbReference type="SUPFAM" id="SSF56601">
    <property type="entry name" value="beta-lactamase/transpeptidase-like"/>
    <property type="match status" value="1"/>
</dbReference>
<organism evidence="2 3">
    <name type="scientific">Gordonia oryzae</name>
    <dbReference type="NCBI Taxonomy" id="2487349"/>
    <lineage>
        <taxon>Bacteria</taxon>
        <taxon>Bacillati</taxon>
        <taxon>Actinomycetota</taxon>
        <taxon>Actinomycetes</taxon>
        <taxon>Mycobacteriales</taxon>
        <taxon>Gordoniaceae</taxon>
        <taxon>Gordonia</taxon>
    </lineage>
</organism>
<dbReference type="RefSeq" id="WP_123930531.1">
    <property type="nucleotide sequence ID" value="NZ_JBPSDP010000008.1"/>
</dbReference>
<dbReference type="AlphaFoldDB" id="A0A3N4GBX7"/>
<comment type="caution">
    <text evidence="2">The sequence shown here is derived from an EMBL/GenBank/DDBJ whole genome shotgun (WGS) entry which is preliminary data.</text>
</comment>
<dbReference type="InterPro" id="IPR050789">
    <property type="entry name" value="Diverse_Enzym_Activities"/>
</dbReference>
<keyword evidence="3" id="KW-1185">Reference proteome</keyword>
<dbReference type="InterPro" id="IPR012338">
    <property type="entry name" value="Beta-lactam/transpept-like"/>
</dbReference>
<feature type="domain" description="Beta-lactamase-related" evidence="1">
    <location>
        <begin position="26"/>
        <end position="378"/>
    </location>
</feature>
<dbReference type="OrthoDB" id="4281716at2"/>
<evidence type="ECO:0000313" key="2">
    <source>
        <dbReference type="EMBL" id="RPA59418.1"/>
    </source>
</evidence>
<dbReference type="InterPro" id="IPR001466">
    <property type="entry name" value="Beta-lactam-related"/>
</dbReference>
<dbReference type="PANTHER" id="PTHR43283:SF3">
    <property type="entry name" value="BETA-LACTAMASE FAMILY PROTEIN (AFU_ORTHOLOGUE AFUA_5G07500)"/>
    <property type="match status" value="1"/>
</dbReference>
<dbReference type="Pfam" id="PF00144">
    <property type="entry name" value="Beta-lactamase"/>
    <property type="match status" value="1"/>
</dbReference>
<dbReference type="Gene3D" id="3.40.710.10">
    <property type="entry name" value="DD-peptidase/beta-lactamase superfamily"/>
    <property type="match status" value="1"/>
</dbReference>